<evidence type="ECO:0000313" key="1">
    <source>
        <dbReference type="EMBL" id="SUT88062.1"/>
    </source>
</evidence>
<accession>A0A380TM02</accession>
<sequence>MNLEEKLPLLEPMEFRLIEDTKNDDRILNVLSFLFISVADVVKETAKEFGFTIKNSLLFILYKLKSTDKKPRLFNIKDRDLIFEIEPPPIESYSKLSEAIRGVVNEDDIEECFEQLKILAFYRNEIEEYLGINLREESKNNEIKKTSTRENRNKDKVIKSLLAVYFGEDVANNPRKHITASDGITHANGKIQRAFELKGIKIPVSGQTLANWLKDVEIEKIQA</sequence>
<proteinExistence type="predicted"/>
<dbReference type="AlphaFoldDB" id="A0A380TM02"/>
<name>A0A380TM02_9PAST</name>
<reference evidence="1 2" key="1">
    <citation type="submission" date="2018-06" db="EMBL/GenBank/DDBJ databases">
        <authorList>
            <consortium name="Pathogen Informatics"/>
            <person name="Doyle S."/>
        </authorList>
    </citation>
    <scope>NUCLEOTIDE SEQUENCE [LARGE SCALE GENOMIC DNA]</scope>
    <source>
        <strain evidence="1 2">NCTC10801</strain>
    </source>
</reference>
<dbReference type="Proteomes" id="UP000254649">
    <property type="component" value="Unassembled WGS sequence"/>
</dbReference>
<dbReference type="EMBL" id="UFRQ01000003">
    <property type="protein sequence ID" value="SUT88062.1"/>
    <property type="molecule type" value="Genomic_DNA"/>
</dbReference>
<keyword evidence="2" id="KW-1185">Reference proteome</keyword>
<protein>
    <submittedName>
        <fullName evidence="1">Uncharacterized protein</fullName>
    </submittedName>
</protein>
<evidence type="ECO:0000313" key="2">
    <source>
        <dbReference type="Proteomes" id="UP000254649"/>
    </source>
</evidence>
<gene>
    <name evidence="1" type="ORF">NCTC10801_00326</name>
</gene>
<organism evidence="1 2">
    <name type="scientific">[Actinobacillus] rossii</name>
    <dbReference type="NCBI Taxonomy" id="123820"/>
    <lineage>
        <taxon>Bacteria</taxon>
        <taxon>Pseudomonadati</taxon>
        <taxon>Pseudomonadota</taxon>
        <taxon>Gammaproteobacteria</taxon>
        <taxon>Pasteurellales</taxon>
        <taxon>Pasteurellaceae</taxon>
    </lineage>
</organism>
<dbReference type="OrthoDB" id="5678421at2"/>